<dbReference type="Gene3D" id="3.40.50.300">
    <property type="entry name" value="P-loop containing nucleotide triphosphate hydrolases"/>
    <property type="match status" value="1"/>
</dbReference>
<dbReference type="Pfam" id="PF13481">
    <property type="entry name" value="AAA_25"/>
    <property type="match status" value="1"/>
</dbReference>
<evidence type="ECO:0000313" key="2">
    <source>
        <dbReference type="Proteomes" id="UP001501468"/>
    </source>
</evidence>
<evidence type="ECO:0008006" key="3">
    <source>
        <dbReference type="Google" id="ProtNLM"/>
    </source>
</evidence>
<accession>A0ABP7DBS7</accession>
<gene>
    <name evidence="1" type="ORF">GCM10022399_20030</name>
</gene>
<dbReference type="RefSeq" id="WP_344945158.1">
    <property type="nucleotide sequence ID" value="NZ_BAABDC010000002.1"/>
</dbReference>
<protein>
    <recommendedName>
        <fullName evidence="3">AAA family ATPase</fullName>
    </recommendedName>
</protein>
<keyword evidence="2" id="KW-1185">Reference proteome</keyword>
<reference evidence="2" key="1">
    <citation type="journal article" date="2019" name="Int. J. Syst. Evol. Microbiol.">
        <title>The Global Catalogue of Microorganisms (GCM) 10K type strain sequencing project: providing services to taxonomists for standard genome sequencing and annotation.</title>
        <authorList>
            <consortium name="The Broad Institute Genomics Platform"/>
            <consortium name="The Broad Institute Genome Sequencing Center for Infectious Disease"/>
            <person name="Wu L."/>
            <person name="Ma J."/>
        </authorList>
    </citation>
    <scope>NUCLEOTIDE SEQUENCE [LARGE SCALE GENOMIC DNA]</scope>
    <source>
        <strain evidence="2">JCM 17125</strain>
    </source>
</reference>
<dbReference type="SUPFAM" id="SSF52540">
    <property type="entry name" value="P-loop containing nucleoside triphosphate hydrolases"/>
    <property type="match status" value="1"/>
</dbReference>
<dbReference type="EMBL" id="BAABDC010000002">
    <property type="protein sequence ID" value="GAA3703424.1"/>
    <property type="molecule type" value="Genomic_DNA"/>
</dbReference>
<organism evidence="1 2">
    <name type="scientific">Terrabacter ginsenosidimutans</name>
    <dbReference type="NCBI Taxonomy" id="490575"/>
    <lineage>
        <taxon>Bacteria</taxon>
        <taxon>Bacillati</taxon>
        <taxon>Actinomycetota</taxon>
        <taxon>Actinomycetes</taxon>
        <taxon>Micrococcales</taxon>
        <taxon>Intrasporangiaceae</taxon>
        <taxon>Terrabacter</taxon>
    </lineage>
</organism>
<proteinExistence type="predicted"/>
<name>A0ABP7DBS7_9MICO</name>
<sequence>MSADILNTRTIALLMGLDRNTGEPERRHPVTGERIAHLAAGWTEADLMPLPAGMEPSMRVMQQARILGEEVALTHEREHNSFGEGNPFCRICRPQGWEGSLQRRLILDARFDPRQTPPPLVQPVIAEERNEYFTYDGLADMPDPEWMIHGVVPQGGIGYITGRDGSFKTFLALDIAVSTIAWPHGPNWHGGRFVEVGGYGRALILEGEGVGSMRKRIDAAVGAKDITLTEKQKASIVVRNGTVNLHGGKSEFHGLLDFVREFQPDVVIVDTLNRSAGAADQNSASDMSVITQRLHLIAQAAEERAEHGERCTVIVVAHTDKGDNDARGSSAIEDDADFVLHCKKSDDRLRVRVAKMKDGESGFDITLQAKPYGESIALVESGPGRDGDADTSVRRWVELRMKLRDEIDVHPGSTTRALYQAIRGRVEDKAAALRWMVEHEHVRVESGPRNASLHYAGPVRFVVEPPTTPGGSA</sequence>
<evidence type="ECO:0000313" key="1">
    <source>
        <dbReference type="EMBL" id="GAA3703424.1"/>
    </source>
</evidence>
<dbReference type="InterPro" id="IPR027417">
    <property type="entry name" value="P-loop_NTPase"/>
</dbReference>
<dbReference type="Proteomes" id="UP001501468">
    <property type="component" value="Unassembled WGS sequence"/>
</dbReference>
<comment type="caution">
    <text evidence="1">The sequence shown here is derived from an EMBL/GenBank/DDBJ whole genome shotgun (WGS) entry which is preliminary data.</text>
</comment>